<keyword evidence="1" id="KW-0436">Ligase</keyword>
<sequence length="878" mass="92857">MALRVSLAAWLLWLVLLGSLAAAAAAAAKAAAHTDTAQHNSTRNAVRFFIDEGYFLEGDTEILRAYITASQGRLEISGESSGAFMSIRGYYVPEKWDVYWTIRSACHKAYESMKPGQMVNCIPGVQAMSLKRNFLQTWQQAYGEAAFGYIPRSYLLPQQYWLWRSHLLASGSPDDAKWVLKANIHRGKGVSVVPQHQALSQALMHTREPDSSSSSSSSGGDSAEDGISYHNILVQQYLEPQMVIAGRSSYLRLWLLVTTVTPLRAYLFRGGFAIFGKQKGSSNVTAAGAAASTSSANSSSSSSSSSSGSTTDDLIVNLWIQDREKSPIWSLQQLEQYLEKHPELVLPLPAEQQQQQQQQRRTFADAWSDMQHSASLVLAAVLPAMRAAAANVSAPRQGTFEYFGLDFVLDAHLRPWLLEVNAIPSMSRRKKGSCVGDKATADCQLNSAQAAGNSSGSSSSSSGKAAAAAAADDFDEQKEHFVHDMLVLLGLPVDAPVTAAAAAAGRQAGRKAAAVDGLALLRMSAAAAAAAANRTGSSRGSSSSGARKLLQQWLDSGRAGSHVQRSLLQVVEPDRSIRRHRHHRRDAAGNDKTASLRKPGKPTPAAAAAAAGSGGASQQQPAPGKEQQGRGVQQLQQQQVSGVLGLQDWSGPVPQLSELPAPVRAVLCSIGSSSSSEAEQAFACISCLTADDLAALAAAEAELQRAGRFAPVYDVTAAYSLSSRSAGPLPPDPADAADAATGGSSSGAADTTAGSSAAAAAAVSGTEYLRQERSVWQKLYHTWLALSTSGVGLRDLGLMKYYTTASKIAAGRQLKLGRQDYVLSAWLKVRQQLLQEAAECKPGPGAAGSGGSAGKQQVLSASCVAKMLQQLVSHCYIQ</sequence>
<evidence type="ECO:0000313" key="8">
    <source>
        <dbReference type="EMBL" id="SZX75336.1"/>
    </source>
</evidence>
<feature type="compositionally biased region" description="Low complexity" evidence="6">
    <location>
        <begin position="603"/>
        <end position="636"/>
    </location>
</feature>
<keyword evidence="3" id="KW-0067">ATP-binding</keyword>
<dbReference type="GO" id="GO:0070740">
    <property type="term" value="F:tubulin-glutamic acid ligase activity"/>
    <property type="evidence" value="ECO:0007669"/>
    <property type="project" value="TreeGrafter"/>
</dbReference>
<feature type="region of interest" description="Disordered" evidence="6">
    <location>
        <begin position="724"/>
        <end position="751"/>
    </location>
</feature>
<dbReference type="SUPFAM" id="SSF56059">
    <property type="entry name" value="Glutathione synthetase ATP-binding domain-like"/>
    <property type="match status" value="1"/>
</dbReference>
<protein>
    <recommendedName>
        <fullName evidence="4">Tubulin--tyrosine ligase-like protein 5</fullName>
    </recommendedName>
</protein>
<dbReference type="Proteomes" id="UP000256970">
    <property type="component" value="Unassembled WGS sequence"/>
</dbReference>
<feature type="chain" id="PRO_5017045455" description="Tubulin--tyrosine ligase-like protein 5" evidence="7">
    <location>
        <begin position="27"/>
        <end position="878"/>
    </location>
</feature>
<keyword evidence="7" id="KW-0732">Signal</keyword>
<gene>
    <name evidence="8" type="ORF">BQ4739_LOCUS15619</name>
</gene>
<evidence type="ECO:0000256" key="1">
    <source>
        <dbReference type="ARBA" id="ARBA00022598"/>
    </source>
</evidence>
<feature type="compositionally biased region" description="Low complexity" evidence="6">
    <location>
        <begin position="734"/>
        <end position="751"/>
    </location>
</feature>
<dbReference type="Gene3D" id="3.30.470.20">
    <property type="entry name" value="ATP-grasp fold, B domain"/>
    <property type="match status" value="1"/>
</dbReference>
<dbReference type="AlphaFoldDB" id="A0A383WF20"/>
<dbReference type="GO" id="GO:0015631">
    <property type="term" value="F:tubulin binding"/>
    <property type="evidence" value="ECO:0007669"/>
    <property type="project" value="TreeGrafter"/>
</dbReference>
<dbReference type="EMBL" id="FNXT01001229">
    <property type="protein sequence ID" value="SZX75336.1"/>
    <property type="molecule type" value="Genomic_DNA"/>
</dbReference>
<feature type="region of interest" description="Disordered" evidence="6">
    <location>
        <begin position="203"/>
        <end position="223"/>
    </location>
</feature>
<dbReference type="PANTHER" id="PTHR12241">
    <property type="entry name" value="TUBULIN POLYGLUTAMYLASE"/>
    <property type="match status" value="1"/>
</dbReference>
<organism evidence="8 9">
    <name type="scientific">Tetradesmus obliquus</name>
    <name type="common">Green alga</name>
    <name type="synonym">Acutodesmus obliquus</name>
    <dbReference type="NCBI Taxonomy" id="3088"/>
    <lineage>
        <taxon>Eukaryota</taxon>
        <taxon>Viridiplantae</taxon>
        <taxon>Chlorophyta</taxon>
        <taxon>core chlorophytes</taxon>
        <taxon>Chlorophyceae</taxon>
        <taxon>CS clade</taxon>
        <taxon>Sphaeropleales</taxon>
        <taxon>Scenedesmaceae</taxon>
        <taxon>Tetradesmus</taxon>
    </lineage>
</organism>
<proteinExistence type="predicted"/>
<dbReference type="InterPro" id="IPR004344">
    <property type="entry name" value="TTL/TTLL_fam"/>
</dbReference>
<dbReference type="Pfam" id="PF03133">
    <property type="entry name" value="TTL"/>
    <property type="match status" value="1"/>
</dbReference>
<evidence type="ECO:0000256" key="3">
    <source>
        <dbReference type="ARBA" id="ARBA00022840"/>
    </source>
</evidence>
<dbReference type="PROSITE" id="PS51221">
    <property type="entry name" value="TTL"/>
    <property type="match status" value="1"/>
</dbReference>
<evidence type="ECO:0000256" key="7">
    <source>
        <dbReference type="SAM" id="SignalP"/>
    </source>
</evidence>
<keyword evidence="2" id="KW-0547">Nucleotide-binding</keyword>
<evidence type="ECO:0000313" key="9">
    <source>
        <dbReference type="Proteomes" id="UP000256970"/>
    </source>
</evidence>
<evidence type="ECO:0000256" key="5">
    <source>
        <dbReference type="ARBA" id="ARBA00049274"/>
    </source>
</evidence>
<keyword evidence="9" id="KW-1185">Reference proteome</keyword>
<dbReference type="GO" id="GO:0036064">
    <property type="term" value="C:ciliary basal body"/>
    <property type="evidence" value="ECO:0007669"/>
    <property type="project" value="TreeGrafter"/>
</dbReference>
<feature type="compositionally biased region" description="Low complexity" evidence="6">
    <location>
        <begin position="211"/>
        <end position="221"/>
    </location>
</feature>
<name>A0A383WF20_TETOB</name>
<dbReference type="GO" id="GO:0005524">
    <property type="term" value="F:ATP binding"/>
    <property type="evidence" value="ECO:0007669"/>
    <property type="project" value="UniProtKB-KW"/>
</dbReference>
<evidence type="ECO:0000256" key="4">
    <source>
        <dbReference type="ARBA" id="ARBA00041448"/>
    </source>
</evidence>
<comment type="catalytic activity">
    <reaction evidence="5">
        <text>L-glutamyl-[protein] + L-glutamate + ATP = gamma-L-glutamyl-L-glutamyl-[protein] + ADP + phosphate + H(+)</text>
        <dbReference type="Rhea" id="RHEA:60144"/>
        <dbReference type="Rhea" id="RHEA-COMP:10208"/>
        <dbReference type="Rhea" id="RHEA-COMP:15517"/>
        <dbReference type="ChEBI" id="CHEBI:15378"/>
        <dbReference type="ChEBI" id="CHEBI:29973"/>
        <dbReference type="ChEBI" id="CHEBI:29985"/>
        <dbReference type="ChEBI" id="CHEBI:30616"/>
        <dbReference type="ChEBI" id="CHEBI:43474"/>
        <dbReference type="ChEBI" id="CHEBI:143622"/>
        <dbReference type="ChEBI" id="CHEBI:456216"/>
    </reaction>
    <physiologicalReaction direction="left-to-right" evidence="5">
        <dbReference type="Rhea" id="RHEA:60145"/>
    </physiologicalReaction>
</comment>
<dbReference type="GO" id="GO:0000226">
    <property type="term" value="P:microtubule cytoskeleton organization"/>
    <property type="evidence" value="ECO:0007669"/>
    <property type="project" value="TreeGrafter"/>
</dbReference>
<reference evidence="8 9" key="1">
    <citation type="submission" date="2016-10" db="EMBL/GenBank/DDBJ databases">
        <authorList>
            <person name="Cai Z."/>
        </authorList>
    </citation>
    <scope>NUCLEOTIDE SEQUENCE [LARGE SCALE GENOMIC DNA]</scope>
</reference>
<dbReference type="PANTHER" id="PTHR12241:SF145">
    <property type="entry name" value="TUBULIN POLYGLUTAMYLASE TTLL5"/>
    <property type="match status" value="1"/>
</dbReference>
<accession>A0A383WF20</accession>
<feature type="signal peptide" evidence="7">
    <location>
        <begin position="1"/>
        <end position="26"/>
    </location>
</feature>
<evidence type="ECO:0000256" key="6">
    <source>
        <dbReference type="SAM" id="MobiDB-lite"/>
    </source>
</evidence>
<feature type="region of interest" description="Disordered" evidence="6">
    <location>
        <begin position="572"/>
        <end position="636"/>
    </location>
</feature>
<evidence type="ECO:0000256" key="2">
    <source>
        <dbReference type="ARBA" id="ARBA00022741"/>
    </source>
</evidence>